<comment type="catalytic activity">
    <reaction evidence="8">
        <text>L-seryl-[protein] + ATP = O-phospho-L-seryl-[protein] + ADP + H(+)</text>
        <dbReference type="Rhea" id="RHEA:17989"/>
        <dbReference type="Rhea" id="RHEA-COMP:9863"/>
        <dbReference type="Rhea" id="RHEA-COMP:11604"/>
        <dbReference type="ChEBI" id="CHEBI:15378"/>
        <dbReference type="ChEBI" id="CHEBI:29999"/>
        <dbReference type="ChEBI" id="CHEBI:30616"/>
        <dbReference type="ChEBI" id="CHEBI:83421"/>
        <dbReference type="ChEBI" id="CHEBI:456216"/>
        <dbReference type="EC" id="2.7.11.1"/>
    </reaction>
</comment>
<evidence type="ECO:0000256" key="8">
    <source>
        <dbReference type="ARBA" id="ARBA00048679"/>
    </source>
</evidence>
<keyword evidence="13" id="KW-1185">Reference proteome</keyword>
<dbReference type="EC" id="2.7.11.1" evidence="1"/>
<dbReference type="GO" id="GO:0004674">
    <property type="term" value="F:protein serine/threonine kinase activity"/>
    <property type="evidence" value="ECO:0007669"/>
    <property type="project" value="UniProtKB-KW"/>
</dbReference>
<comment type="catalytic activity">
    <reaction evidence="7">
        <text>L-threonyl-[protein] + ATP = O-phospho-L-threonyl-[protein] + ADP + H(+)</text>
        <dbReference type="Rhea" id="RHEA:46608"/>
        <dbReference type="Rhea" id="RHEA-COMP:11060"/>
        <dbReference type="Rhea" id="RHEA-COMP:11605"/>
        <dbReference type="ChEBI" id="CHEBI:15378"/>
        <dbReference type="ChEBI" id="CHEBI:30013"/>
        <dbReference type="ChEBI" id="CHEBI:30616"/>
        <dbReference type="ChEBI" id="CHEBI:61977"/>
        <dbReference type="ChEBI" id="CHEBI:456216"/>
        <dbReference type="EC" id="2.7.11.1"/>
    </reaction>
</comment>
<proteinExistence type="predicted"/>
<evidence type="ECO:0000313" key="12">
    <source>
        <dbReference type="EMBL" id="TCD60002.1"/>
    </source>
</evidence>
<dbReference type="InterPro" id="IPR011009">
    <property type="entry name" value="Kinase-like_dom_sf"/>
</dbReference>
<organism evidence="12 13">
    <name type="scientific">Steccherinum ochraceum</name>
    <dbReference type="NCBI Taxonomy" id="92696"/>
    <lineage>
        <taxon>Eukaryota</taxon>
        <taxon>Fungi</taxon>
        <taxon>Dikarya</taxon>
        <taxon>Basidiomycota</taxon>
        <taxon>Agaricomycotina</taxon>
        <taxon>Agaricomycetes</taxon>
        <taxon>Polyporales</taxon>
        <taxon>Steccherinaceae</taxon>
        <taxon>Steccherinum</taxon>
    </lineage>
</organism>
<dbReference type="SUPFAM" id="SSF56112">
    <property type="entry name" value="Protein kinase-like (PK-like)"/>
    <property type="match status" value="1"/>
</dbReference>
<evidence type="ECO:0000256" key="2">
    <source>
        <dbReference type="ARBA" id="ARBA00022527"/>
    </source>
</evidence>
<dbReference type="PROSITE" id="PS50011">
    <property type="entry name" value="PROTEIN_KINASE_DOM"/>
    <property type="match status" value="1"/>
</dbReference>
<dbReference type="Proteomes" id="UP000292702">
    <property type="component" value="Unassembled WGS sequence"/>
</dbReference>
<evidence type="ECO:0000256" key="10">
    <source>
        <dbReference type="SAM" id="MobiDB-lite"/>
    </source>
</evidence>
<feature type="non-terminal residue" evidence="12">
    <location>
        <position position="469"/>
    </location>
</feature>
<evidence type="ECO:0000256" key="6">
    <source>
        <dbReference type="ARBA" id="ARBA00022840"/>
    </source>
</evidence>
<dbReference type="InterPro" id="IPR050236">
    <property type="entry name" value="Ser_Thr_kinase_AGC"/>
</dbReference>
<evidence type="ECO:0000256" key="9">
    <source>
        <dbReference type="PROSITE-ProRule" id="PRU10141"/>
    </source>
</evidence>
<dbReference type="AlphaFoldDB" id="A0A4R0R040"/>
<keyword evidence="4 9" id="KW-0547">Nucleotide-binding</keyword>
<dbReference type="GO" id="GO:0005524">
    <property type="term" value="F:ATP binding"/>
    <property type="evidence" value="ECO:0007669"/>
    <property type="project" value="UniProtKB-UniRule"/>
</dbReference>
<feature type="region of interest" description="Disordered" evidence="10">
    <location>
        <begin position="66"/>
        <end position="87"/>
    </location>
</feature>
<dbReference type="Pfam" id="PF00069">
    <property type="entry name" value="Pkinase"/>
    <property type="match status" value="1"/>
</dbReference>
<evidence type="ECO:0000313" key="13">
    <source>
        <dbReference type="Proteomes" id="UP000292702"/>
    </source>
</evidence>
<dbReference type="STRING" id="92696.A0A4R0R040"/>
<evidence type="ECO:0000256" key="4">
    <source>
        <dbReference type="ARBA" id="ARBA00022741"/>
    </source>
</evidence>
<dbReference type="InterPro" id="IPR017441">
    <property type="entry name" value="Protein_kinase_ATP_BS"/>
</dbReference>
<keyword evidence="5 12" id="KW-0418">Kinase</keyword>
<keyword evidence="2" id="KW-0723">Serine/threonine-protein kinase</keyword>
<name>A0A4R0R040_9APHY</name>
<evidence type="ECO:0000256" key="7">
    <source>
        <dbReference type="ARBA" id="ARBA00047899"/>
    </source>
</evidence>
<evidence type="ECO:0000256" key="1">
    <source>
        <dbReference type="ARBA" id="ARBA00012513"/>
    </source>
</evidence>
<sequence>MEADAVQFAMPASLLQNAGRRARDPLGHRSFSPRVFKFSALALQDPSTFKMFSRFQFFKHERPSIISQRDIEPPKRRKSLPPPASPRLETDTIVKRVSVAYGQVQEEAFLEDMFRAAHDPGFLNIRAPLRESASMDWIRTLVRNEAGLRKSASICLPIGEGNTGESATKAIIRVSSPRKCKNNALVVVVPPQDLEESAACSHDAPTPLPAYCPASYCDEPTQDPACLLSPTLPNDCSETSRTLVDTPQITAEFPSHLAPAEDSVLDIDQLTPLDDLPSTGSLSESESIESCAEYLRPMMAAGANPSTLLQAEAKQACVASRAKVQYSAQYSPAPTPIALPPTLSLSMHNFTPVETLGSGAFGMVYRTDHKQTGIRCALKVMNRPYRQQFASDRAFAVAAGNWMMMAVKEQGAMKRVEGVEGVVQLLGSFYDSNAFYLVMPYYAGGSLRSVLDDRGALPLDMVTRYAAEL</sequence>
<keyword evidence="12" id="KW-0670">Pyruvate</keyword>
<evidence type="ECO:0000256" key="3">
    <source>
        <dbReference type="ARBA" id="ARBA00022679"/>
    </source>
</evidence>
<feature type="domain" description="Protein kinase" evidence="11">
    <location>
        <begin position="350"/>
        <end position="469"/>
    </location>
</feature>
<dbReference type="PANTHER" id="PTHR24356">
    <property type="entry name" value="SERINE/THREONINE-PROTEIN KINASE"/>
    <property type="match status" value="1"/>
</dbReference>
<keyword evidence="6 9" id="KW-0067">ATP-binding</keyword>
<comment type="caution">
    <text evidence="12">The sequence shown here is derived from an EMBL/GenBank/DDBJ whole genome shotgun (WGS) entry which is preliminary data.</text>
</comment>
<protein>
    <recommendedName>
        <fullName evidence="1">non-specific serine/threonine protein kinase</fullName>
        <ecNumber evidence="1">2.7.11.1</ecNumber>
    </recommendedName>
</protein>
<keyword evidence="3" id="KW-0808">Transferase</keyword>
<feature type="binding site" evidence="9">
    <location>
        <position position="379"/>
    </location>
    <ligand>
        <name>ATP</name>
        <dbReference type="ChEBI" id="CHEBI:30616"/>
    </ligand>
</feature>
<evidence type="ECO:0000256" key="5">
    <source>
        <dbReference type="ARBA" id="ARBA00022777"/>
    </source>
</evidence>
<dbReference type="PANTHER" id="PTHR24356:SF1">
    <property type="entry name" value="SERINE_THREONINE-PROTEIN KINASE GREATWALL"/>
    <property type="match status" value="1"/>
</dbReference>
<dbReference type="Gene3D" id="1.10.510.10">
    <property type="entry name" value="Transferase(Phosphotransferase) domain 1"/>
    <property type="match status" value="1"/>
</dbReference>
<dbReference type="PROSITE" id="PS00107">
    <property type="entry name" value="PROTEIN_KINASE_ATP"/>
    <property type="match status" value="1"/>
</dbReference>
<reference evidence="12 13" key="1">
    <citation type="submission" date="2018-11" db="EMBL/GenBank/DDBJ databases">
        <title>Genome assembly of Steccherinum ochraceum LE-BIN_3174, the white-rot fungus of the Steccherinaceae family (The Residual Polyporoid clade, Polyporales, Basidiomycota).</title>
        <authorList>
            <person name="Fedorova T.V."/>
            <person name="Glazunova O.A."/>
            <person name="Landesman E.O."/>
            <person name="Moiseenko K.V."/>
            <person name="Psurtseva N.V."/>
            <person name="Savinova O.S."/>
            <person name="Shakhova N.V."/>
            <person name="Tyazhelova T.V."/>
            <person name="Vasina D.V."/>
        </authorList>
    </citation>
    <scope>NUCLEOTIDE SEQUENCE [LARGE SCALE GENOMIC DNA]</scope>
    <source>
        <strain evidence="12 13">LE-BIN_3174</strain>
    </source>
</reference>
<accession>A0A4R0R040</accession>
<dbReference type="InterPro" id="IPR000719">
    <property type="entry name" value="Prot_kinase_dom"/>
</dbReference>
<evidence type="ECO:0000259" key="11">
    <source>
        <dbReference type="PROSITE" id="PS50011"/>
    </source>
</evidence>
<gene>
    <name evidence="12" type="primary">PDK1</name>
    <name evidence="12" type="ORF">EIP91_010920</name>
</gene>
<dbReference type="EMBL" id="RWJN01000682">
    <property type="protein sequence ID" value="TCD60002.1"/>
    <property type="molecule type" value="Genomic_DNA"/>
</dbReference>